<dbReference type="InterPro" id="IPR002347">
    <property type="entry name" value="SDR_fam"/>
</dbReference>
<dbReference type="PRINTS" id="PR00081">
    <property type="entry name" value="GDHRDH"/>
</dbReference>
<dbReference type="PANTHER" id="PTHR24322:SF736">
    <property type="entry name" value="RETINOL DEHYDROGENASE 10"/>
    <property type="match status" value="1"/>
</dbReference>
<comment type="subcellular location">
    <subcellularLocation>
        <location evidence="1">Membrane</location>
        <topology evidence="1">Multi-pass membrane protein</topology>
    </subcellularLocation>
</comment>
<evidence type="ECO:0000313" key="14">
    <source>
        <dbReference type="Proteomes" id="UP000799302"/>
    </source>
</evidence>
<dbReference type="PANTHER" id="PTHR24322">
    <property type="entry name" value="PKSB"/>
    <property type="match status" value="1"/>
</dbReference>
<organism evidence="13 14">
    <name type="scientific">Microthyrium microscopicum</name>
    <dbReference type="NCBI Taxonomy" id="703497"/>
    <lineage>
        <taxon>Eukaryota</taxon>
        <taxon>Fungi</taxon>
        <taxon>Dikarya</taxon>
        <taxon>Ascomycota</taxon>
        <taxon>Pezizomycotina</taxon>
        <taxon>Dothideomycetes</taxon>
        <taxon>Dothideomycetes incertae sedis</taxon>
        <taxon>Microthyriales</taxon>
        <taxon>Microthyriaceae</taxon>
        <taxon>Microthyrium</taxon>
    </lineage>
</organism>
<dbReference type="OrthoDB" id="10253736at2759"/>
<dbReference type="EMBL" id="MU004231">
    <property type="protein sequence ID" value="KAF2673110.1"/>
    <property type="molecule type" value="Genomic_DNA"/>
</dbReference>
<dbReference type="InterPro" id="IPR036291">
    <property type="entry name" value="NAD(P)-bd_dom_sf"/>
</dbReference>
<evidence type="ECO:0000256" key="3">
    <source>
        <dbReference type="ARBA" id="ARBA00022692"/>
    </source>
</evidence>
<evidence type="ECO:0000313" key="13">
    <source>
        <dbReference type="EMBL" id="KAF2673110.1"/>
    </source>
</evidence>
<protein>
    <recommendedName>
        <fullName evidence="10">Short-chain dehydrogenase/reductase 3</fullName>
    </recommendedName>
    <alternativeName>
        <fullName evidence="11">Retinal short-chain dehydrogenase/reductase 1</fullName>
    </alternativeName>
</protein>
<keyword evidence="7" id="KW-0443">Lipid metabolism</keyword>
<dbReference type="GO" id="GO:0016020">
    <property type="term" value="C:membrane"/>
    <property type="evidence" value="ECO:0007669"/>
    <property type="project" value="UniProtKB-SubCell"/>
</dbReference>
<evidence type="ECO:0000256" key="8">
    <source>
        <dbReference type="ARBA" id="ARBA00023136"/>
    </source>
</evidence>
<evidence type="ECO:0000256" key="7">
    <source>
        <dbReference type="ARBA" id="ARBA00023098"/>
    </source>
</evidence>
<keyword evidence="5" id="KW-1133">Transmembrane helix</keyword>
<dbReference type="GO" id="GO:0052650">
    <property type="term" value="F:all-trans-retinol dehydrogenase (NADP+) activity"/>
    <property type="evidence" value="ECO:0007669"/>
    <property type="project" value="UniProtKB-ARBA"/>
</dbReference>
<keyword evidence="14" id="KW-1185">Reference proteome</keyword>
<keyword evidence="4" id="KW-0521">NADP</keyword>
<keyword evidence="3" id="KW-0812">Transmembrane</keyword>
<dbReference type="SUPFAM" id="SSF51735">
    <property type="entry name" value="NAD(P)-binding Rossmann-fold domains"/>
    <property type="match status" value="1"/>
</dbReference>
<evidence type="ECO:0000256" key="5">
    <source>
        <dbReference type="ARBA" id="ARBA00022989"/>
    </source>
</evidence>
<accession>A0A6A6UMU4</accession>
<dbReference type="AlphaFoldDB" id="A0A6A6UMU4"/>
<keyword evidence="8" id="KW-0472">Membrane</keyword>
<dbReference type="PRINTS" id="PR00080">
    <property type="entry name" value="SDRFAMILY"/>
</dbReference>
<comment type="function">
    <text evidence="9">Catalyzes the reduction of all-trans-retinal to all-trans-retinol in the presence of NADPH.</text>
</comment>
<proteinExistence type="inferred from homology"/>
<evidence type="ECO:0000256" key="10">
    <source>
        <dbReference type="ARBA" id="ARBA00068717"/>
    </source>
</evidence>
<keyword evidence="6" id="KW-0560">Oxidoreductase</keyword>
<evidence type="ECO:0000256" key="12">
    <source>
        <dbReference type="RuleBase" id="RU000363"/>
    </source>
</evidence>
<evidence type="ECO:0000256" key="6">
    <source>
        <dbReference type="ARBA" id="ARBA00023002"/>
    </source>
</evidence>
<reference evidence="13" key="1">
    <citation type="journal article" date="2020" name="Stud. Mycol.">
        <title>101 Dothideomycetes genomes: a test case for predicting lifestyles and emergence of pathogens.</title>
        <authorList>
            <person name="Haridas S."/>
            <person name="Albert R."/>
            <person name="Binder M."/>
            <person name="Bloem J."/>
            <person name="Labutti K."/>
            <person name="Salamov A."/>
            <person name="Andreopoulos B."/>
            <person name="Baker S."/>
            <person name="Barry K."/>
            <person name="Bills G."/>
            <person name="Bluhm B."/>
            <person name="Cannon C."/>
            <person name="Castanera R."/>
            <person name="Culley D."/>
            <person name="Daum C."/>
            <person name="Ezra D."/>
            <person name="Gonzalez J."/>
            <person name="Henrissat B."/>
            <person name="Kuo A."/>
            <person name="Liang C."/>
            <person name="Lipzen A."/>
            <person name="Lutzoni F."/>
            <person name="Magnuson J."/>
            <person name="Mondo S."/>
            <person name="Nolan M."/>
            <person name="Ohm R."/>
            <person name="Pangilinan J."/>
            <person name="Park H.-J."/>
            <person name="Ramirez L."/>
            <person name="Alfaro M."/>
            <person name="Sun H."/>
            <person name="Tritt A."/>
            <person name="Yoshinaga Y."/>
            <person name="Zwiers L.-H."/>
            <person name="Turgeon B."/>
            <person name="Goodwin S."/>
            <person name="Spatafora J."/>
            <person name="Crous P."/>
            <person name="Grigoriev I."/>
        </authorList>
    </citation>
    <scope>NUCLEOTIDE SEQUENCE</scope>
    <source>
        <strain evidence="13">CBS 115976</strain>
    </source>
</reference>
<comment type="similarity">
    <text evidence="2 12">Belongs to the short-chain dehydrogenases/reductases (SDR) family.</text>
</comment>
<evidence type="ECO:0000256" key="2">
    <source>
        <dbReference type="ARBA" id="ARBA00006484"/>
    </source>
</evidence>
<evidence type="ECO:0000256" key="4">
    <source>
        <dbReference type="ARBA" id="ARBA00022857"/>
    </source>
</evidence>
<evidence type="ECO:0000256" key="9">
    <source>
        <dbReference type="ARBA" id="ARBA00059620"/>
    </source>
</evidence>
<sequence length="353" mass="38588">MPSLVSKLTAAPLNPWITGTLHWLLTSSPARLRLPLLIGLHSRLSGKNVEKLIRALKVLWLIGLARDLNVKLNSWALNNWTWKTEKDKWVWNWEVAVVTGGCSGIGKEIVQGLAAKGVKVAVLDIQALPTEFENNSKITFFHCDVTSPSSIAEAAKAVRTTLGEPSILVNNAGVGKPHSILDTTNEWVTKIFQINIISHFWLVKEFLPHMIAKNKGHIIGMASMASFVAPPGIVDYGSTKAAVMAFHEGLGQEIKHIYKTPGVLNTVVHPSWVRTPLVAGYEDHLDKTQGGLMRVDVIGKKIVNQILSCRGGQLIIPSKLRIAAGIRGNPNWLQELIRDMAVGKAGSKFPSVP</sequence>
<dbReference type="Proteomes" id="UP000799302">
    <property type="component" value="Unassembled WGS sequence"/>
</dbReference>
<dbReference type="Gene3D" id="3.40.50.720">
    <property type="entry name" value="NAD(P)-binding Rossmann-like Domain"/>
    <property type="match status" value="1"/>
</dbReference>
<evidence type="ECO:0000256" key="11">
    <source>
        <dbReference type="ARBA" id="ARBA00082544"/>
    </source>
</evidence>
<dbReference type="Pfam" id="PF00106">
    <property type="entry name" value="adh_short"/>
    <property type="match status" value="1"/>
</dbReference>
<name>A0A6A6UMU4_9PEZI</name>
<dbReference type="InterPro" id="IPR020904">
    <property type="entry name" value="Sc_DH/Rdtase_CS"/>
</dbReference>
<evidence type="ECO:0000256" key="1">
    <source>
        <dbReference type="ARBA" id="ARBA00004141"/>
    </source>
</evidence>
<dbReference type="PROSITE" id="PS00061">
    <property type="entry name" value="ADH_SHORT"/>
    <property type="match status" value="1"/>
</dbReference>
<gene>
    <name evidence="13" type="ORF">BT63DRAFT_396848</name>
</gene>
<dbReference type="FunFam" id="3.40.50.720:FF:000131">
    <property type="entry name" value="Short-chain dehydrogenase/reductase 3"/>
    <property type="match status" value="1"/>
</dbReference>